<accession>A0ABQ1WT02</accession>
<evidence type="ECO:0008006" key="5">
    <source>
        <dbReference type="Google" id="ProtNLM"/>
    </source>
</evidence>
<feature type="region of interest" description="Disordered" evidence="1">
    <location>
        <begin position="21"/>
        <end position="60"/>
    </location>
</feature>
<gene>
    <name evidence="3" type="ORF">GCM10011378_17780</name>
</gene>
<protein>
    <recommendedName>
        <fullName evidence="5">DUF4890 domain-containing protein</fullName>
    </recommendedName>
</protein>
<feature type="chain" id="PRO_5045122269" description="DUF4890 domain-containing protein" evidence="2">
    <location>
        <begin position="21"/>
        <end position="143"/>
    </location>
</feature>
<evidence type="ECO:0000313" key="3">
    <source>
        <dbReference type="EMBL" id="GGG41890.1"/>
    </source>
</evidence>
<organism evidence="3 4">
    <name type="scientific">Hymenobacter glacieicola</name>
    <dbReference type="NCBI Taxonomy" id="1562124"/>
    <lineage>
        <taxon>Bacteria</taxon>
        <taxon>Pseudomonadati</taxon>
        <taxon>Bacteroidota</taxon>
        <taxon>Cytophagia</taxon>
        <taxon>Cytophagales</taxon>
        <taxon>Hymenobacteraceae</taxon>
        <taxon>Hymenobacter</taxon>
    </lineage>
</organism>
<feature type="region of interest" description="Disordered" evidence="1">
    <location>
        <begin position="78"/>
        <end position="104"/>
    </location>
</feature>
<keyword evidence="4" id="KW-1185">Reference proteome</keyword>
<evidence type="ECO:0000256" key="2">
    <source>
        <dbReference type="SAM" id="SignalP"/>
    </source>
</evidence>
<dbReference type="Proteomes" id="UP000601361">
    <property type="component" value="Unassembled WGS sequence"/>
</dbReference>
<feature type="signal peptide" evidence="2">
    <location>
        <begin position="1"/>
        <end position="20"/>
    </location>
</feature>
<proteinExistence type="predicted"/>
<feature type="compositionally biased region" description="Basic and acidic residues" evidence="1">
    <location>
        <begin position="40"/>
        <end position="50"/>
    </location>
</feature>
<name>A0ABQ1WT02_9BACT</name>
<evidence type="ECO:0000313" key="4">
    <source>
        <dbReference type="Proteomes" id="UP000601361"/>
    </source>
</evidence>
<feature type="compositionally biased region" description="Basic residues" evidence="1">
    <location>
        <begin position="129"/>
        <end position="143"/>
    </location>
</feature>
<dbReference type="RefSeq" id="WP_188557471.1">
    <property type="nucleotide sequence ID" value="NZ_BMGS01000004.1"/>
</dbReference>
<dbReference type="EMBL" id="BMGS01000004">
    <property type="protein sequence ID" value="GGG41890.1"/>
    <property type="molecule type" value="Genomic_DNA"/>
</dbReference>
<feature type="compositionally biased region" description="Polar residues" evidence="1">
    <location>
        <begin position="51"/>
        <end position="60"/>
    </location>
</feature>
<feature type="region of interest" description="Disordered" evidence="1">
    <location>
        <begin position="124"/>
        <end position="143"/>
    </location>
</feature>
<sequence>MKKLLVLFAACSFSVAAASAQTTPVKAAHGQHQKGAKANKTPEQRAEQKAKSLSQKLGLSAAQTEQVRQLHLARFQEMQAQRTQTASAADKQQRHQAMKASKDRYEAQLKQILSAEQYTKYAQLQAQKQAKHKGQHEHRKAKS</sequence>
<feature type="compositionally biased region" description="Polar residues" evidence="1">
    <location>
        <begin position="78"/>
        <end position="87"/>
    </location>
</feature>
<keyword evidence="2" id="KW-0732">Signal</keyword>
<reference evidence="4" key="1">
    <citation type="journal article" date="2019" name="Int. J. Syst. Evol. Microbiol.">
        <title>The Global Catalogue of Microorganisms (GCM) 10K type strain sequencing project: providing services to taxonomists for standard genome sequencing and annotation.</title>
        <authorList>
            <consortium name="The Broad Institute Genomics Platform"/>
            <consortium name="The Broad Institute Genome Sequencing Center for Infectious Disease"/>
            <person name="Wu L."/>
            <person name="Ma J."/>
        </authorList>
    </citation>
    <scope>NUCLEOTIDE SEQUENCE [LARGE SCALE GENOMIC DNA]</scope>
    <source>
        <strain evidence="4">CGMCC 1.12990</strain>
    </source>
</reference>
<evidence type="ECO:0000256" key="1">
    <source>
        <dbReference type="SAM" id="MobiDB-lite"/>
    </source>
</evidence>
<comment type="caution">
    <text evidence="3">The sequence shown here is derived from an EMBL/GenBank/DDBJ whole genome shotgun (WGS) entry which is preliminary data.</text>
</comment>